<dbReference type="AlphaFoldDB" id="A0A1H5D9Q4"/>
<dbReference type="GeneID" id="95514797"/>
<evidence type="ECO:0000256" key="2">
    <source>
        <dbReference type="SAM" id="Phobius"/>
    </source>
</evidence>
<dbReference type="RefSeq" id="WP_239697896.1">
    <property type="nucleotide sequence ID" value="NZ_FNTD01000004.1"/>
</dbReference>
<evidence type="ECO:0000313" key="4">
    <source>
        <dbReference type="EMBL" id="SED75549.1"/>
    </source>
</evidence>
<dbReference type="Pfam" id="PF00487">
    <property type="entry name" value="FA_desaturase"/>
    <property type="match status" value="1"/>
</dbReference>
<feature type="transmembrane region" description="Helical" evidence="2">
    <location>
        <begin position="82"/>
        <end position="98"/>
    </location>
</feature>
<dbReference type="InterPro" id="IPR005804">
    <property type="entry name" value="FA_desaturase_dom"/>
</dbReference>
<reference evidence="4 5" key="1">
    <citation type="submission" date="2016-10" db="EMBL/GenBank/DDBJ databases">
        <authorList>
            <person name="de Groot N.N."/>
        </authorList>
    </citation>
    <scope>NUCLEOTIDE SEQUENCE [LARGE SCALE GENOMIC DNA]</scope>
    <source>
        <strain evidence="4 5">DSM 40306</strain>
    </source>
</reference>
<feature type="transmembrane region" description="Helical" evidence="2">
    <location>
        <begin position="217"/>
        <end position="242"/>
    </location>
</feature>
<organism evidence="4 5">
    <name type="scientific">Streptomyces misionensis</name>
    <dbReference type="NCBI Taxonomy" id="67331"/>
    <lineage>
        <taxon>Bacteria</taxon>
        <taxon>Bacillati</taxon>
        <taxon>Actinomycetota</taxon>
        <taxon>Actinomycetes</taxon>
        <taxon>Kitasatosporales</taxon>
        <taxon>Streptomycetaceae</taxon>
        <taxon>Streptomyces</taxon>
    </lineage>
</organism>
<keyword evidence="2" id="KW-0812">Transmembrane</keyword>
<feature type="domain" description="Fatty acid desaturase" evidence="3">
    <location>
        <begin position="82"/>
        <end position="363"/>
    </location>
</feature>
<proteinExistence type="predicted"/>
<dbReference type="GO" id="GO:0006629">
    <property type="term" value="P:lipid metabolic process"/>
    <property type="evidence" value="ECO:0007669"/>
    <property type="project" value="InterPro"/>
</dbReference>
<name>A0A1H5D9Q4_9ACTN</name>
<feature type="compositionally biased region" description="Basic and acidic residues" evidence="1">
    <location>
        <begin position="1"/>
        <end position="12"/>
    </location>
</feature>
<dbReference type="Proteomes" id="UP000182375">
    <property type="component" value="Unassembled WGS sequence"/>
</dbReference>
<keyword evidence="2" id="KW-0472">Membrane</keyword>
<feature type="transmembrane region" description="Helical" evidence="2">
    <location>
        <begin position="57"/>
        <end position="76"/>
    </location>
</feature>
<gene>
    <name evidence="4" type="ORF">SAMN04490357_5728</name>
</gene>
<keyword evidence="2" id="KW-1133">Transmembrane helix</keyword>
<dbReference type="EMBL" id="FNTD01000004">
    <property type="protein sequence ID" value="SED75549.1"/>
    <property type="molecule type" value="Genomic_DNA"/>
</dbReference>
<accession>A0A1H5D9Q4</accession>
<dbReference type="STRING" id="67331.SAMN04490357_5728"/>
<feature type="region of interest" description="Disordered" evidence="1">
    <location>
        <begin position="1"/>
        <end position="23"/>
    </location>
</feature>
<evidence type="ECO:0000313" key="5">
    <source>
        <dbReference type="Proteomes" id="UP000182375"/>
    </source>
</evidence>
<evidence type="ECO:0000256" key="1">
    <source>
        <dbReference type="SAM" id="MobiDB-lite"/>
    </source>
</evidence>
<protein>
    <submittedName>
        <fullName evidence="4">Fatty acid desaturase</fullName>
    </submittedName>
</protein>
<evidence type="ECO:0000259" key="3">
    <source>
        <dbReference type="Pfam" id="PF00487"/>
    </source>
</evidence>
<sequence length="406" mass="45811">MSLTDVETRSARAEGAPDPADPRETMRALPGFLQYPLTVFTGKPLSEQTGLPWTPTFHLAAAVFAMLAGTAVGSAAWALGGWWLLALLPGWALTLHGLRNLRMMVYHQCSHRNMYRRRRLDTVIGRAISSLLVIQNFERYSREHVSDHHAAHHMTLRDPTVQAFLVSLELSPGMTRRQMWRRVVGKLLSPRFHLAFSVSRVRSFWSTAARSERVAAVVLYTALAAATIATGTWPALLLVWFVPLLPLFQVSNTLRLCVKHTFPVAGTEVRRGRDYFAGLTNAIFIGEPAPSATLPAGRRALAWVRWALRMLFVHAPTRYLVLTGDTVVHDYHHRYPSSREWADYLFARKRDIEAGHKGWPEYHEVWGLVPAINYVFDSLAVADPAEYDIARLPHVSKRELFAAFDD</sequence>